<proteinExistence type="predicted"/>
<dbReference type="OrthoDB" id="1404170at2"/>
<dbReference type="EMBL" id="VFQE01000002">
    <property type="protein sequence ID" value="TQN37439.1"/>
    <property type="molecule type" value="Genomic_DNA"/>
</dbReference>
<keyword evidence="3" id="KW-1185">Reference proteome</keyword>
<dbReference type="AlphaFoldDB" id="A0A543P014"/>
<name>A0A543P014_9ACTN</name>
<dbReference type="Proteomes" id="UP000319865">
    <property type="component" value="Unassembled WGS sequence"/>
</dbReference>
<dbReference type="InterPro" id="IPR036779">
    <property type="entry name" value="LysM_dom_sf"/>
</dbReference>
<dbReference type="InterPro" id="IPR018392">
    <property type="entry name" value="LysM"/>
</dbReference>
<reference evidence="2 3" key="1">
    <citation type="submission" date="2019-06" db="EMBL/GenBank/DDBJ databases">
        <title>Sequencing the genomes of 1000 actinobacteria strains.</title>
        <authorList>
            <person name="Klenk H.-P."/>
        </authorList>
    </citation>
    <scope>NUCLEOTIDE SEQUENCE [LARGE SCALE GENOMIC DNA]</scope>
    <source>
        <strain evidence="2 3">DSM 46837</strain>
    </source>
</reference>
<comment type="caution">
    <text evidence="2">The sequence shown here is derived from an EMBL/GenBank/DDBJ whole genome shotgun (WGS) entry which is preliminary data.</text>
</comment>
<accession>A0A543P014</accession>
<dbReference type="RefSeq" id="WP_142027406.1">
    <property type="nucleotide sequence ID" value="NZ_VFQE01000002.1"/>
</dbReference>
<dbReference type="Gene3D" id="3.10.350.10">
    <property type="entry name" value="LysM domain"/>
    <property type="match status" value="1"/>
</dbReference>
<organism evidence="2 3">
    <name type="scientific">Blastococcus colisei</name>
    <dbReference type="NCBI Taxonomy" id="1564162"/>
    <lineage>
        <taxon>Bacteria</taxon>
        <taxon>Bacillati</taxon>
        <taxon>Actinomycetota</taxon>
        <taxon>Actinomycetes</taxon>
        <taxon>Geodermatophilales</taxon>
        <taxon>Geodermatophilaceae</taxon>
        <taxon>Blastococcus</taxon>
    </lineage>
</organism>
<dbReference type="PROSITE" id="PS51782">
    <property type="entry name" value="LYSM"/>
    <property type="match status" value="1"/>
</dbReference>
<protein>
    <submittedName>
        <fullName evidence="2">Immunoglobulin-like protein involved in spore germination</fullName>
    </submittedName>
</protein>
<dbReference type="Pfam" id="PF10648">
    <property type="entry name" value="Gmad2"/>
    <property type="match status" value="1"/>
</dbReference>
<evidence type="ECO:0000313" key="2">
    <source>
        <dbReference type="EMBL" id="TQN37439.1"/>
    </source>
</evidence>
<dbReference type="Pfam" id="PF01476">
    <property type="entry name" value="LysM"/>
    <property type="match status" value="1"/>
</dbReference>
<dbReference type="SMART" id="SM00257">
    <property type="entry name" value="LysM"/>
    <property type="match status" value="1"/>
</dbReference>
<evidence type="ECO:0000313" key="3">
    <source>
        <dbReference type="Proteomes" id="UP000319865"/>
    </source>
</evidence>
<evidence type="ECO:0000259" key="1">
    <source>
        <dbReference type="PROSITE" id="PS51782"/>
    </source>
</evidence>
<sequence length="155" mass="16587">MDTYGIQLRQPLAGDLVGRTLPIAAMGTAFEASYGWRLLAGEHEIAKDFFSAGSMGLMESFVHKASVNTEYVGPATFQLFGDDPSGERDPGLDTQSVPVIVIGGMHGYQLHQVVKGDTLTAIARETGSDVQKITAANSLQDPNKVQVGQILRIPL</sequence>
<feature type="domain" description="LysM" evidence="1">
    <location>
        <begin position="109"/>
        <end position="153"/>
    </location>
</feature>
<gene>
    <name evidence="2" type="ORF">FHU33_4091</name>
</gene>
<dbReference type="SUPFAM" id="SSF54106">
    <property type="entry name" value="LysM domain"/>
    <property type="match status" value="1"/>
</dbReference>
<dbReference type="CDD" id="cd00118">
    <property type="entry name" value="LysM"/>
    <property type="match status" value="1"/>
</dbReference>
<dbReference type="InterPro" id="IPR018911">
    <property type="entry name" value="Gmad2_Ig-like_dom"/>
</dbReference>